<accession>A0ACC6V0Q6</accession>
<proteinExistence type="predicted"/>
<gene>
    <name evidence="1" type="ORF">TU35_004695</name>
</gene>
<dbReference type="Proteomes" id="UP000033636">
    <property type="component" value="Unassembled WGS sequence"/>
</dbReference>
<reference evidence="1" key="1">
    <citation type="submission" date="2024-07" db="EMBL/GenBank/DDBJ databases">
        <title>Metagenome and Metagenome-Assembled Genomes of Archaea from a hot spring from the geothermal field of Los Azufres, Mexico.</title>
        <authorList>
            <person name="Marin-Paredes R."/>
            <person name="Martinez-Romero E."/>
            <person name="Servin-Garciduenas L.E."/>
        </authorList>
    </citation>
    <scope>NUCLEOTIDE SEQUENCE</scope>
</reference>
<organism evidence="1 2">
    <name type="scientific">Thermoproteus sp. AZ2</name>
    <dbReference type="NCBI Taxonomy" id="1609232"/>
    <lineage>
        <taxon>Archaea</taxon>
        <taxon>Thermoproteota</taxon>
        <taxon>Thermoprotei</taxon>
        <taxon>Thermoproteales</taxon>
        <taxon>Thermoproteaceae</taxon>
        <taxon>Thermoproteus</taxon>
    </lineage>
</organism>
<evidence type="ECO:0000313" key="2">
    <source>
        <dbReference type="Proteomes" id="UP000033636"/>
    </source>
</evidence>
<protein>
    <submittedName>
        <fullName evidence="1">Uncharacterized protein</fullName>
    </submittedName>
</protein>
<comment type="caution">
    <text evidence="1">The sequence shown here is derived from an EMBL/GenBank/DDBJ whole genome shotgun (WGS) entry which is preliminary data.</text>
</comment>
<name>A0ACC6V0Q6_9CREN</name>
<dbReference type="EMBL" id="JZWT02000010">
    <property type="protein sequence ID" value="MFB6490536.1"/>
    <property type="molecule type" value="Genomic_DNA"/>
</dbReference>
<sequence length="96" mass="10401">MQATATITPPPGQTIAVNIVLPISGLRIAGVYVTWPELIVALLLLIVLVVVVAIVLIEYNIWRSKRLAKALLSGARAGRPPLIDRRQPTPVFFHAA</sequence>
<evidence type="ECO:0000313" key="1">
    <source>
        <dbReference type="EMBL" id="MFB6490536.1"/>
    </source>
</evidence>